<dbReference type="EnsemblMetazoa" id="Aqu2.1.15613_001">
    <property type="protein sequence ID" value="Aqu2.1.15613_001"/>
    <property type="gene ID" value="Aqu2.1.15613"/>
</dbReference>
<protein>
    <submittedName>
        <fullName evidence="1">Uncharacterized protein</fullName>
    </submittedName>
</protein>
<reference evidence="1" key="1">
    <citation type="submission" date="2017-05" db="UniProtKB">
        <authorList>
            <consortium name="EnsemblMetazoa"/>
        </authorList>
    </citation>
    <scope>IDENTIFICATION</scope>
</reference>
<dbReference type="AlphaFoldDB" id="A0A1X7TLU8"/>
<accession>A0A1X7TLU8</accession>
<dbReference type="InParanoid" id="A0A1X7TLU8"/>
<proteinExistence type="predicted"/>
<name>A0A1X7TLU8_AMPQE</name>
<evidence type="ECO:0000313" key="1">
    <source>
        <dbReference type="EnsemblMetazoa" id="Aqu2.1.15613_001"/>
    </source>
</evidence>
<organism evidence="1">
    <name type="scientific">Amphimedon queenslandica</name>
    <name type="common">Sponge</name>
    <dbReference type="NCBI Taxonomy" id="400682"/>
    <lineage>
        <taxon>Eukaryota</taxon>
        <taxon>Metazoa</taxon>
        <taxon>Porifera</taxon>
        <taxon>Demospongiae</taxon>
        <taxon>Heteroscleromorpha</taxon>
        <taxon>Haplosclerida</taxon>
        <taxon>Niphatidae</taxon>
        <taxon>Amphimedon</taxon>
    </lineage>
</organism>
<sequence>FFSPLKQAWKKEVTCFNSENPGSPVGKSTFSKVFRKAYLSAIKPETIINGFRDSGMYPPNQLAIDQQKLQPAEVYEPIDKKEIKSSYLPIANQMALQSLEEELDEEILKKYQTRFEEGYDLIEDPLYRAWKKLKCKTKASLRVPLQDLTNVQKPSEPPGLFDQTPHSKEPVLKDFLQLPTKDQARKEKPAVAI</sequence>